<proteinExistence type="predicted"/>
<evidence type="ECO:0000259" key="3">
    <source>
        <dbReference type="PROSITE" id="PS51186"/>
    </source>
</evidence>
<dbReference type="GO" id="GO:0046677">
    <property type="term" value="P:response to antibiotic"/>
    <property type="evidence" value="ECO:0007669"/>
    <property type="project" value="UniProtKB-KW"/>
</dbReference>
<dbReference type="InterPro" id="IPR000182">
    <property type="entry name" value="GNAT_dom"/>
</dbReference>
<keyword evidence="4" id="KW-0808">Transferase</keyword>
<dbReference type="InterPro" id="IPR016181">
    <property type="entry name" value="Acyl_CoA_acyltransferase"/>
</dbReference>
<evidence type="ECO:0000313" key="5">
    <source>
        <dbReference type="Proteomes" id="UP000199664"/>
    </source>
</evidence>
<dbReference type="PROSITE" id="PS51186">
    <property type="entry name" value="GNAT"/>
    <property type="match status" value="1"/>
</dbReference>
<gene>
    <name evidence="4" type="ORF">SAMN04515666_104480</name>
</gene>
<dbReference type="Proteomes" id="UP000199664">
    <property type="component" value="Unassembled WGS sequence"/>
</dbReference>
<dbReference type="SMART" id="SM01006">
    <property type="entry name" value="AlcB"/>
    <property type="match status" value="1"/>
</dbReference>
<keyword evidence="5" id="KW-1185">Reference proteome</keyword>
<keyword evidence="2" id="KW-0046">Antibiotic resistance</keyword>
<dbReference type="AlphaFoldDB" id="A0A1H7RPK8"/>
<sequence length="166" mass="18439">MNFVADGYSFAPATPDDFPMLARWLEQDHVRRWWGDPDEELAEIARIFGDPSMEALIVSHDGRPFAHQQSWDPALWPDYPLQDQPAGTRGIDQFIGEADMLGQGHGTRFIGAFSRHLLAQGAPRVVIDPDPENLAAIRAYEKAGFTALDVRETGDGPALIMIQEPV</sequence>
<reference evidence="5" key="1">
    <citation type="submission" date="2016-10" db="EMBL/GenBank/DDBJ databases">
        <authorList>
            <person name="Varghese N."/>
            <person name="Submissions S."/>
        </authorList>
    </citation>
    <scope>NUCLEOTIDE SEQUENCE [LARGE SCALE GENOMIC DNA]</scope>
    <source>
        <strain evidence="5">LMG 26383,CCUG 61248,R- 45681</strain>
    </source>
</reference>
<dbReference type="SUPFAM" id="SSF55729">
    <property type="entry name" value="Acyl-CoA N-acyltransferases (Nat)"/>
    <property type="match status" value="1"/>
</dbReference>
<dbReference type="Pfam" id="PF13523">
    <property type="entry name" value="Acetyltransf_8"/>
    <property type="match status" value="1"/>
</dbReference>
<dbReference type="GO" id="GO:0016410">
    <property type="term" value="F:N-acyltransferase activity"/>
    <property type="evidence" value="ECO:0007669"/>
    <property type="project" value="TreeGrafter"/>
</dbReference>
<evidence type="ECO:0000256" key="1">
    <source>
        <dbReference type="ARBA" id="ARBA00004924"/>
    </source>
</evidence>
<protein>
    <submittedName>
        <fullName evidence="4">Aminoglycoside 6'-N-acetyltransferase</fullName>
    </submittedName>
</protein>
<dbReference type="EMBL" id="FOAN01000004">
    <property type="protein sequence ID" value="SEL62122.1"/>
    <property type="molecule type" value="Genomic_DNA"/>
</dbReference>
<comment type="pathway">
    <text evidence="1">Siderophore biosynthesis.</text>
</comment>
<accession>A0A1H7RPK8</accession>
<evidence type="ECO:0000313" key="4">
    <source>
        <dbReference type="EMBL" id="SEL62122.1"/>
    </source>
</evidence>
<dbReference type="PANTHER" id="PTHR31438:SF1">
    <property type="entry name" value="LYSINE N-ACYLTRANSFERASE C17G9.06C-RELATED"/>
    <property type="match status" value="1"/>
</dbReference>
<dbReference type="RefSeq" id="WP_091835773.1">
    <property type="nucleotide sequence ID" value="NZ_FOAN01000004.1"/>
</dbReference>
<dbReference type="STRING" id="1036779.SAMN04515666_104480"/>
<dbReference type="OrthoDB" id="9814648at2"/>
<dbReference type="GO" id="GO:0019290">
    <property type="term" value="P:siderophore biosynthetic process"/>
    <property type="evidence" value="ECO:0007669"/>
    <property type="project" value="InterPro"/>
</dbReference>
<evidence type="ECO:0000256" key="2">
    <source>
        <dbReference type="ARBA" id="ARBA00023251"/>
    </source>
</evidence>
<dbReference type="InterPro" id="IPR019432">
    <property type="entry name" value="Acyltransferase_MbtK/IucB-like"/>
</dbReference>
<dbReference type="PANTHER" id="PTHR31438">
    <property type="entry name" value="LYSINE N-ACYLTRANSFERASE C17G9.06C-RELATED"/>
    <property type="match status" value="1"/>
</dbReference>
<organism evidence="4 5">
    <name type="scientific">Bosea lupini</name>
    <dbReference type="NCBI Taxonomy" id="1036779"/>
    <lineage>
        <taxon>Bacteria</taxon>
        <taxon>Pseudomonadati</taxon>
        <taxon>Pseudomonadota</taxon>
        <taxon>Alphaproteobacteria</taxon>
        <taxon>Hyphomicrobiales</taxon>
        <taxon>Boseaceae</taxon>
        <taxon>Bosea</taxon>
    </lineage>
</organism>
<dbReference type="Gene3D" id="3.40.630.30">
    <property type="match status" value="1"/>
</dbReference>
<feature type="domain" description="N-acetyltransferase" evidence="3">
    <location>
        <begin position="8"/>
        <end position="166"/>
    </location>
</feature>
<name>A0A1H7RPK8_9HYPH</name>